<dbReference type="InterPro" id="IPR052183">
    <property type="entry name" value="IS_Transposase"/>
</dbReference>
<dbReference type="eggNOG" id="COG3316">
    <property type="taxonomic scope" value="Bacteria"/>
</dbReference>
<dbReference type="HOGENOM" id="CLU_067322_2_2_5"/>
<name>M9RRZ8_9RHOB</name>
<dbReference type="KEGG" id="oar:OA238_c46510"/>
<proteinExistence type="predicted"/>
<dbReference type="SUPFAM" id="SSF53098">
    <property type="entry name" value="Ribonuclease H-like"/>
    <property type="match status" value="1"/>
</dbReference>
<dbReference type="InterPro" id="IPR032874">
    <property type="entry name" value="DDE_dom"/>
</dbReference>
<dbReference type="AlphaFoldDB" id="M9RRZ8"/>
<dbReference type="EMBL" id="CP003742">
    <property type="protein sequence ID" value="AGI74498.1"/>
    <property type="molecule type" value="Genomic_DNA"/>
</dbReference>
<dbReference type="PANTHER" id="PTHR35528:SF3">
    <property type="entry name" value="BLL1675 PROTEIN"/>
    <property type="match status" value="1"/>
</dbReference>
<dbReference type="Proteomes" id="UP000004688">
    <property type="component" value="Chromosome"/>
</dbReference>
<keyword evidence="3" id="KW-1185">Reference proteome</keyword>
<dbReference type="Pfam" id="PF13610">
    <property type="entry name" value="DDE_Tnp_IS240"/>
    <property type="match status" value="1"/>
</dbReference>
<reference evidence="2 3" key="1">
    <citation type="journal article" date="2013" name="PLoS ONE">
        <title>Poles Apart: Arctic and Antarctic Octadecabacter strains Share High Genome Plasticity and a New Type of Xanthorhodopsin.</title>
        <authorList>
            <person name="Vollmers J."/>
            <person name="Voget S."/>
            <person name="Dietrich S."/>
            <person name="Gollnow K."/>
            <person name="Smits M."/>
            <person name="Meyer K."/>
            <person name="Brinkhoff T."/>
            <person name="Simon M."/>
            <person name="Daniel R."/>
        </authorList>
    </citation>
    <scope>NUCLEOTIDE SEQUENCE [LARGE SCALE GENOMIC DNA]</scope>
    <source>
        <strain evidence="2 3">238</strain>
    </source>
</reference>
<dbReference type="PANTHER" id="PTHR35528">
    <property type="entry name" value="BLL1675 PROTEIN"/>
    <property type="match status" value="1"/>
</dbReference>
<gene>
    <name evidence="2" type="ORF">OA238_c46510</name>
</gene>
<dbReference type="STRING" id="391616.OA238_c46510"/>
<protein>
    <submittedName>
        <fullName evidence="2">Putative transposase</fullName>
    </submittedName>
</protein>
<evidence type="ECO:0000259" key="1">
    <source>
        <dbReference type="Pfam" id="PF13610"/>
    </source>
</evidence>
<evidence type="ECO:0000313" key="2">
    <source>
        <dbReference type="EMBL" id="AGI74498.1"/>
    </source>
</evidence>
<evidence type="ECO:0000313" key="3">
    <source>
        <dbReference type="Proteomes" id="UP000004688"/>
    </source>
</evidence>
<accession>M9RRZ8</accession>
<feature type="domain" description="DDE" evidence="1">
    <location>
        <begin position="6"/>
        <end position="136"/>
    </location>
</feature>
<sequence length="163" mass="19391">MRAYSNWQWHLDEAFVNIDGKTLYLWRAVDHEGEVLESFVTKRHDRKAALKFLRKTMKRFGRTYVIVTDKLRSFGAAMKVIGNADKQETGRWLNNRADNSHQPFRRRERAMLRFRRTRSLQNFVSVHASVHNHFNQERHLYNRSNFKLNRAAALTGWRGLCAD</sequence>
<organism evidence="2 3">
    <name type="scientific">Octadecabacter arcticus 238</name>
    <dbReference type="NCBI Taxonomy" id="391616"/>
    <lineage>
        <taxon>Bacteria</taxon>
        <taxon>Pseudomonadati</taxon>
        <taxon>Pseudomonadota</taxon>
        <taxon>Alphaproteobacteria</taxon>
        <taxon>Rhodobacterales</taxon>
        <taxon>Roseobacteraceae</taxon>
        <taxon>Octadecabacter</taxon>
    </lineage>
</organism>
<dbReference type="InterPro" id="IPR012337">
    <property type="entry name" value="RNaseH-like_sf"/>
</dbReference>